<reference evidence="1" key="3">
    <citation type="submission" date="2020-06" db="EMBL/GenBank/DDBJ databases">
        <title>Helianthus annuus Genome sequencing and assembly Release 2.</title>
        <authorList>
            <person name="Gouzy J."/>
            <person name="Langlade N."/>
            <person name="Munos S."/>
        </authorList>
    </citation>
    <scope>NUCLEOTIDE SEQUENCE</scope>
    <source>
        <tissue evidence="1">Leaves</tissue>
    </source>
</reference>
<evidence type="ECO:0000313" key="2">
    <source>
        <dbReference type="EMBL" id="OTF93955.1"/>
    </source>
</evidence>
<proteinExistence type="predicted"/>
<name>A0A251S6S2_HELAN</name>
<evidence type="ECO:0000313" key="1">
    <source>
        <dbReference type="EMBL" id="KAF5783330.1"/>
    </source>
</evidence>
<dbReference type="InParanoid" id="A0A251S6S2"/>
<dbReference type="EMBL" id="CM007904">
    <property type="protein sequence ID" value="OTF93955.1"/>
    <property type="molecule type" value="Genomic_DNA"/>
</dbReference>
<accession>A0A251S6S2</accession>
<organism evidence="2 3">
    <name type="scientific">Helianthus annuus</name>
    <name type="common">Common sunflower</name>
    <dbReference type="NCBI Taxonomy" id="4232"/>
    <lineage>
        <taxon>Eukaryota</taxon>
        <taxon>Viridiplantae</taxon>
        <taxon>Streptophyta</taxon>
        <taxon>Embryophyta</taxon>
        <taxon>Tracheophyta</taxon>
        <taxon>Spermatophyta</taxon>
        <taxon>Magnoliopsida</taxon>
        <taxon>eudicotyledons</taxon>
        <taxon>Gunneridae</taxon>
        <taxon>Pentapetalae</taxon>
        <taxon>asterids</taxon>
        <taxon>campanulids</taxon>
        <taxon>Asterales</taxon>
        <taxon>Asteraceae</taxon>
        <taxon>Asteroideae</taxon>
        <taxon>Heliantheae alliance</taxon>
        <taxon>Heliantheae</taxon>
        <taxon>Helianthus</taxon>
    </lineage>
</organism>
<dbReference type="EMBL" id="MNCJ02000326">
    <property type="protein sequence ID" value="KAF5783330.1"/>
    <property type="molecule type" value="Genomic_DNA"/>
</dbReference>
<sequence>MPIQIIFLPSYVYAVYSLQHLLNDYPSFIAVKVGRRSQGAKSEHHIQKKAQDFYAIILPDIN</sequence>
<dbReference type="Proteomes" id="UP000215914">
    <property type="component" value="Chromosome 15"/>
</dbReference>
<gene>
    <name evidence="2" type="ORF">HannXRQ_Chr15g0466881</name>
    <name evidence="1" type="ORF">HanXRQr2_Chr11g0506651</name>
</gene>
<protein>
    <submittedName>
        <fullName evidence="2">Uncharacterized protein</fullName>
    </submittedName>
</protein>
<dbReference type="Gramene" id="mRNA:HanXRQr2_Chr11g0506651">
    <property type="protein sequence ID" value="CDS:HanXRQr2_Chr11g0506651.1"/>
    <property type="gene ID" value="HanXRQr2_Chr11g0506651"/>
</dbReference>
<dbReference type="AlphaFoldDB" id="A0A251S6S2"/>
<evidence type="ECO:0000313" key="3">
    <source>
        <dbReference type="Proteomes" id="UP000215914"/>
    </source>
</evidence>
<keyword evidence="3" id="KW-1185">Reference proteome</keyword>
<reference evidence="2" key="2">
    <citation type="submission" date="2017-02" db="EMBL/GenBank/DDBJ databases">
        <title>Sunflower complete genome.</title>
        <authorList>
            <person name="Langlade N."/>
            <person name="Munos S."/>
        </authorList>
    </citation>
    <scope>NUCLEOTIDE SEQUENCE [LARGE SCALE GENOMIC DNA]</scope>
    <source>
        <tissue evidence="2">Leaves</tissue>
    </source>
</reference>
<reference evidence="1 3" key="1">
    <citation type="journal article" date="2017" name="Nature">
        <title>The sunflower genome provides insights into oil metabolism, flowering and Asterid evolution.</title>
        <authorList>
            <person name="Badouin H."/>
            <person name="Gouzy J."/>
            <person name="Grassa C.J."/>
            <person name="Murat F."/>
            <person name="Staton S.E."/>
            <person name="Cottret L."/>
            <person name="Lelandais-Briere C."/>
            <person name="Owens G.L."/>
            <person name="Carrere S."/>
            <person name="Mayjonade B."/>
            <person name="Legrand L."/>
            <person name="Gill N."/>
            <person name="Kane N.C."/>
            <person name="Bowers J.E."/>
            <person name="Hubner S."/>
            <person name="Bellec A."/>
            <person name="Berard A."/>
            <person name="Berges H."/>
            <person name="Blanchet N."/>
            <person name="Boniface M.C."/>
            <person name="Brunel D."/>
            <person name="Catrice O."/>
            <person name="Chaidir N."/>
            <person name="Claudel C."/>
            <person name="Donnadieu C."/>
            <person name="Faraut T."/>
            <person name="Fievet G."/>
            <person name="Helmstetter N."/>
            <person name="King M."/>
            <person name="Knapp S.J."/>
            <person name="Lai Z."/>
            <person name="Le Paslier M.C."/>
            <person name="Lippi Y."/>
            <person name="Lorenzon L."/>
            <person name="Mandel J.R."/>
            <person name="Marage G."/>
            <person name="Marchand G."/>
            <person name="Marquand E."/>
            <person name="Bret-Mestries E."/>
            <person name="Morien E."/>
            <person name="Nambeesan S."/>
            <person name="Nguyen T."/>
            <person name="Pegot-Espagnet P."/>
            <person name="Pouilly N."/>
            <person name="Raftis F."/>
            <person name="Sallet E."/>
            <person name="Schiex T."/>
            <person name="Thomas J."/>
            <person name="Vandecasteele C."/>
            <person name="Vares D."/>
            <person name="Vear F."/>
            <person name="Vautrin S."/>
            <person name="Crespi M."/>
            <person name="Mangin B."/>
            <person name="Burke J.M."/>
            <person name="Salse J."/>
            <person name="Munos S."/>
            <person name="Vincourt P."/>
            <person name="Rieseberg L.H."/>
            <person name="Langlade N.B."/>
        </authorList>
    </citation>
    <scope>NUCLEOTIDE SEQUENCE [LARGE SCALE GENOMIC DNA]</scope>
    <source>
        <strain evidence="3">cv. SF193</strain>
        <tissue evidence="1">Leaves</tissue>
    </source>
</reference>